<dbReference type="SUPFAM" id="SSF54534">
    <property type="entry name" value="FKBP-like"/>
    <property type="match status" value="1"/>
</dbReference>
<dbReference type="InterPro" id="IPR037041">
    <property type="entry name" value="Trigger_fac_C_sf"/>
</dbReference>
<sequence>MEIIEAMCTSDNTVSTLTFKSSKVCLLSVEQEGSEVKNVPAAESKGFQFDTKDRDRVIPGFLDAIIGIQGGETKSFSHTFPDSWKQQDLRSLPCQCTVECKELFYRKLPEMNDSIADKLLTGCTTIDQSLLERFVELEQTAKDQATDNAIPDQLRKMIQVEIP</sequence>
<dbReference type="InterPro" id="IPR046357">
    <property type="entry name" value="PPIase_dom_sf"/>
</dbReference>
<protein>
    <submittedName>
        <fullName evidence="1">Uncharacterized protein</fullName>
    </submittedName>
</protein>
<evidence type="ECO:0000313" key="1">
    <source>
        <dbReference type="EMBL" id="CAI9274058.1"/>
    </source>
</evidence>
<dbReference type="Gene3D" id="1.10.3120.10">
    <property type="entry name" value="Trigger factor, C-terminal domain"/>
    <property type="match status" value="1"/>
</dbReference>
<dbReference type="Gene3D" id="3.10.50.40">
    <property type="match status" value="1"/>
</dbReference>
<dbReference type="AlphaFoldDB" id="A0AA35YHG3"/>
<accession>A0AA35YHG3</accession>
<reference evidence="1" key="1">
    <citation type="submission" date="2023-04" db="EMBL/GenBank/DDBJ databases">
        <authorList>
            <person name="Vijverberg K."/>
            <person name="Xiong W."/>
            <person name="Schranz E."/>
        </authorList>
    </citation>
    <scope>NUCLEOTIDE SEQUENCE</scope>
</reference>
<keyword evidence="2" id="KW-1185">Reference proteome</keyword>
<organism evidence="1 2">
    <name type="scientific">Lactuca saligna</name>
    <name type="common">Willowleaf lettuce</name>
    <dbReference type="NCBI Taxonomy" id="75948"/>
    <lineage>
        <taxon>Eukaryota</taxon>
        <taxon>Viridiplantae</taxon>
        <taxon>Streptophyta</taxon>
        <taxon>Embryophyta</taxon>
        <taxon>Tracheophyta</taxon>
        <taxon>Spermatophyta</taxon>
        <taxon>Magnoliopsida</taxon>
        <taxon>eudicotyledons</taxon>
        <taxon>Gunneridae</taxon>
        <taxon>Pentapetalae</taxon>
        <taxon>asterids</taxon>
        <taxon>campanulids</taxon>
        <taxon>Asterales</taxon>
        <taxon>Asteraceae</taxon>
        <taxon>Cichorioideae</taxon>
        <taxon>Cichorieae</taxon>
        <taxon>Lactucinae</taxon>
        <taxon>Lactuca</taxon>
    </lineage>
</organism>
<dbReference type="GO" id="GO:0003755">
    <property type="term" value="F:peptidyl-prolyl cis-trans isomerase activity"/>
    <property type="evidence" value="ECO:0007669"/>
    <property type="project" value="InterPro"/>
</dbReference>
<dbReference type="Proteomes" id="UP001177003">
    <property type="component" value="Chromosome 2"/>
</dbReference>
<evidence type="ECO:0000313" key="2">
    <source>
        <dbReference type="Proteomes" id="UP001177003"/>
    </source>
</evidence>
<proteinExistence type="predicted"/>
<dbReference type="EMBL" id="OX465078">
    <property type="protein sequence ID" value="CAI9274058.1"/>
    <property type="molecule type" value="Genomic_DNA"/>
</dbReference>
<gene>
    <name evidence="1" type="ORF">LSALG_LOCUS14168</name>
</gene>
<dbReference type="GO" id="GO:0006457">
    <property type="term" value="P:protein folding"/>
    <property type="evidence" value="ECO:0007669"/>
    <property type="project" value="InterPro"/>
</dbReference>
<dbReference type="GO" id="GO:0015031">
    <property type="term" value="P:protein transport"/>
    <property type="evidence" value="ECO:0007669"/>
    <property type="project" value="InterPro"/>
</dbReference>
<name>A0AA35YHG3_LACSI</name>